<evidence type="ECO:0000259" key="1">
    <source>
        <dbReference type="Pfam" id="PF00646"/>
    </source>
</evidence>
<evidence type="ECO:0000313" key="3">
    <source>
        <dbReference type="EMBL" id="PHT39313.1"/>
    </source>
</evidence>
<dbReference type="PANTHER" id="PTHR31672:SF13">
    <property type="entry name" value="F-BOX PROTEIN CPR30-LIKE"/>
    <property type="match status" value="1"/>
</dbReference>
<name>A0A2G2W288_CAPBA</name>
<evidence type="ECO:0000259" key="2">
    <source>
        <dbReference type="Pfam" id="PF08268"/>
    </source>
</evidence>
<comment type="caution">
    <text evidence="3">The sequence shown here is derived from an EMBL/GenBank/DDBJ whole genome shotgun (WGS) entry which is preliminary data.</text>
</comment>
<dbReference type="CDD" id="cd22157">
    <property type="entry name" value="F-box_AtFBW1-like"/>
    <property type="match status" value="1"/>
</dbReference>
<dbReference type="InterPro" id="IPR001810">
    <property type="entry name" value="F-box_dom"/>
</dbReference>
<dbReference type="SUPFAM" id="SSF50965">
    <property type="entry name" value="Galactose oxidase, central domain"/>
    <property type="match status" value="1"/>
</dbReference>
<dbReference type="STRING" id="33114.A0A2G2W288"/>
<dbReference type="Pfam" id="PF08268">
    <property type="entry name" value="FBA_3"/>
    <property type="match status" value="1"/>
</dbReference>
<keyword evidence="4" id="KW-1185">Reference proteome</keyword>
<reference evidence="3 4" key="1">
    <citation type="journal article" date="2017" name="Genome Biol.">
        <title>New reference genome sequences of hot pepper reveal the massive evolution of plant disease-resistance genes by retroduplication.</title>
        <authorList>
            <person name="Kim S."/>
            <person name="Park J."/>
            <person name="Yeom S.I."/>
            <person name="Kim Y.M."/>
            <person name="Seo E."/>
            <person name="Kim K.T."/>
            <person name="Kim M.S."/>
            <person name="Lee J.M."/>
            <person name="Cheong K."/>
            <person name="Shin H.S."/>
            <person name="Kim S.B."/>
            <person name="Han K."/>
            <person name="Lee J."/>
            <person name="Park M."/>
            <person name="Lee H.A."/>
            <person name="Lee H.Y."/>
            <person name="Lee Y."/>
            <person name="Oh S."/>
            <person name="Lee J.H."/>
            <person name="Choi E."/>
            <person name="Choi E."/>
            <person name="Lee S.E."/>
            <person name="Jeon J."/>
            <person name="Kim H."/>
            <person name="Choi G."/>
            <person name="Song H."/>
            <person name="Lee J."/>
            <person name="Lee S.C."/>
            <person name="Kwon J.K."/>
            <person name="Lee H.Y."/>
            <person name="Koo N."/>
            <person name="Hong Y."/>
            <person name="Kim R.W."/>
            <person name="Kang W.H."/>
            <person name="Huh J.H."/>
            <person name="Kang B.C."/>
            <person name="Yang T.J."/>
            <person name="Lee Y.H."/>
            <person name="Bennetzen J.L."/>
            <person name="Choi D."/>
        </authorList>
    </citation>
    <scope>NUCLEOTIDE SEQUENCE [LARGE SCALE GENOMIC DNA]</scope>
    <source>
        <strain evidence="4">cv. PBC81</strain>
    </source>
</reference>
<feature type="domain" description="F-box" evidence="1">
    <location>
        <begin position="23"/>
        <end position="58"/>
    </location>
</feature>
<accession>A0A2G2W288</accession>
<dbReference type="InterPro" id="IPR036047">
    <property type="entry name" value="F-box-like_dom_sf"/>
</dbReference>
<gene>
    <name evidence="3" type="ORF">CQW23_22886</name>
</gene>
<protein>
    <recommendedName>
        <fullName evidence="5">F-box domain-containing protein</fullName>
    </recommendedName>
</protein>
<feature type="domain" description="F-box associated beta-propeller type 3" evidence="2">
    <location>
        <begin position="109"/>
        <end position="352"/>
    </location>
</feature>
<sequence length="389" mass="45461">MSKKRLVKRQPDFEDDMSIFSCDILYSIIIRLPVKSLLRFQSVSKPWRAMISDSEFKKSHRDHSKALEREKILLGRKTGEFDFGELENSELVIIEKQWIPRKKFHRAQVLCSCEGLSLLMNPHAYLYFFLWNPSTREYRTLRCPYRESATNHPVVPLACGLCYDSGVDDYKVIIMMSYSFYGVYSLNNNSWTEKKVFPYPAKSYATCSPLVSIEGRVFWFMHHRAYPYVDRTSTIIYFDIKSVEVKELPIPDFVGEDEIFQLLTLRSCLCLYGGKKTDKESNIWIMEQDGNWKWLMNVCNLPTICQGVQDMKLLCCTKDGEVVFQGVSCHQLFIYNPKRQQFVTVGVREHESPSPPIASICFDSLYFSTSRVRSRRKQRFVTPNNQTTQ</sequence>
<dbReference type="InterPro" id="IPR011043">
    <property type="entry name" value="Gal_Oxase/kelch_b-propeller"/>
</dbReference>
<dbReference type="InterPro" id="IPR013187">
    <property type="entry name" value="F-box-assoc_dom_typ3"/>
</dbReference>
<dbReference type="Proteomes" id="UP000224567">
    <property type="component" value="Unassembled WGS sequence"/>
</dbReference>
<dbReference type="InterPro" id="IPR017451">
    <property type="entry name" value="F-box-assoc_interact_dom"/>
</dbReference>
<dbReference type="OrthoDB" id="1267322at2759"/>
<dbReference type="NCBIfam" id="TIGR01640">
    <property type="entry name" value="F_box_assoc_1"/>
    <property type="match status" value="1"/>
</dbReference>
<evidence type="ECO:0008006" key="5">
    <source>
        <dbReference type="Google" id="ProtNLM"/>
    </source>
</evidence>
<dbReference type="Gene3D" id="1.20.1280.50">
    <property type="match status" value="1"/>
</dbReference>
<organism evidence="3 4">
    <name type="scientific">Capsicum baccatum</name>
    <name type="common">Peruvian pepper</name>
    <dbReference type="NCBI Taxonomy" id="33114"/>
    <lineage>
        <taxon>Eukaryota</taxon>
        <taxon>Viridiplantae</taxon>
        <taxon>Streptophyta</taxon>
        <taxon>Embryophyta</taxon>
        <taxon>Tracheophyta</taxon>
        <taxon>Spermatophyta</taxon>
        <taxon>Magnoliopsida</taxon>
        <taxon>eudicotyledons</taxon>
        <taxon>Gunneridae</taxon>
        <taxon>Pentapetalae</taxon>
        <taxon>asterids</taxon>
        <taxon>lamiids</taxon>
        <taxon>Solanales</taxon>
        <taxon>Solanaceae</taxon>
        <taxon>Solanoideae</taxon>
        <taxon>Capsiceae</taxon>
        <taxon>Capsicum</taxon>
    </lineage>
</organism>
<dbReference type="SUPFAM" id="SSF81383">
    <property type="entry name" value="F-box domain"/>
    <property type="match status" value="1"/>
</dbReference>
<dbReference type="InterPro" id="IPR050796">
    <property type="entry name" value="SCF_F-box_component"/>
</dbReference>
<reference evidence="4" key="2">
    <citation type="journal article" date="2017" name="J. Anim. Genet.">
        <title>Multiple reference genome sequences of hot pepper reveal the massive evolution of plant disease resistance genes by retroduplication.</title>
        <authorList>
            <person name="Kim S."/>
            <person name="Park J."/>
            <person name="Yeom S.-I."/>
            <person name="Kim Y.-M."/>
            <person name="Seo E."/>
            <person name="Kim K.-T."/>
            <person name="Kim M.-S."/>
            <person name="Lee J.M."/>
            <person name="Cheong K."/>
            <person name="Shin H.-S."/>
            <person name="Kim S.-B."/>
            <person name="Han K."/>
            <person name="Lee J."/>
            <person name="Park M."/>
            <person name="Lee H.-A."/>
            <person name="Lee H.-Y."/>
            <person name="Lee Y."/>
            <person name="Oh S."/>
            <person name="Lee J.H."/>
            <person name="Choi E."/>
            <person name="Choi E."/>
            <person name="Lee S.E."/>
            <person name="Jeon J."/>
            <person name="Kim H."/>
            <person name="Choi G."/>
            <person name="Song H."/>
            <person name="Lee J."/>
            <person name="Lee S.-C."/>
            <person name="Kwon J.-K."/>
            <person name="Lee H.-Y."/>
            <person name="Koo N."/>
            <person name="Hong Y."/>
            <person name="Kim R.W."/>
            <person name="Kang W.-H."/>
            <person name="Huh J.H."/>
            <person name="Kang B.-C."/>
            <person name="Yang T.-J."/>
            <person name="Lee Y.-H."/>
            <person name="Bennetzen J.L."/>
            <person name="Choi D."/>
        </authorList>
    </citation>
    <scope>NUCLEOTIDE SEQUENCE [LARGE SCALE GENOMIC DNA]</scope>
    <source>
        <strain evidence="4">cv. PBC81</strain>
    </source>
</reference>
<dbReference type="PANTHER" id="PTHR31672">
    <property type="entry name" value="BNACNNG10540D PROTEIN"/>
    <property type="match status" value="1"/>
</dbReference>
<dbReference type="AlphaFoldDB" id="A0A2G2W288"/>
<evidence type="ECO:0000313" key="4">
    <source>
        <dbReference type="Proteomes" id="UP000224567"/>
    </source>
</evidence>
<proteinExistence type="predicted"/>
<dbReference type="Pfam" id="PF00646">
    <property type="entry name" value="F-box"/>
    <property type="match status" value="1"/>
</dbReference>
<dbReference type="EMBL" id="MLFT02000009">
    <property type="protein sequence ID" value="PHT39313.1"/>
    <property type="molecule type" value="Genomic_DNA"/>
</dbReference>